<evidence type="ECO:0000313" key="2">
    <source>
        <dbReference type="EMBL" id="MFC4263742.1"/>
    </source>
</evidence>
<reference evidence="3" key="1">
    <citation type="journal article" date="2019" name="Int. J. Syst. Evol. Microbiol.">
        <title>The Global Catalogue of Microorganisms (GCM) 10K type strain sequencing project: providing services to taxonomists for standard genome sequencing and annotation.</title>
        <authorList>
            <consortium name="The Broad Institute Genomics Platform"/>
            <consortium name="The Broad Institute Genome Sequencing Center for Infectious Disease"/>
            <person name="Wu L."/>
            <person name="Ma J."/>
        </authorList>
    </citation>
    <scope>NUCLEOTIDE SEQUENCE [LARGE SCALE GENOMIC DNA]</scope>
    <source>
        <strain evidence="3">CECT 8289</strain>
    </source>
</reference>
<proteinExistence type="predicted"/>
<name>A0ABV8QU73_9BACT</name>
<evidence type="ECO:0000256" key="1">
    <source>
        <dbReference type="SAM" id="SignalP"/>
    </source>
</evidence>
<dbReference type="Proteomes" id="UP001595907">
    <property type="component" value="Unassembled WGS sequence"/>
</dbReference>
<keyword evidence="3" id="KW-1185">Reference proteome</keyword>
<evidence type="ECO:0008006" key="4">
    <source>
        <dbReference type="Google" id="ProtNLM"/>
    </source>
</evidence>
<evidence type="ECO:0000313" key="3">
    <source>
        <dbReference type="Proteomes" id="UP001595907"/>
    </source>
</evidence>
<organism evidence="2 3">
    <name type="scientific">Ferruginibacter yonginensis</name>
    <dbReference type="NCBI Taxonomy" id="1310416"/>
    <lineage>
        <taxon>Bacteria</taxon>
        <taxon>Pseudomonadati</taxon>
        <taxon>Bacteroidota</taxon>
        <taxon>Chitinophagia</taxon>
        <taxon>Chitinophagales</taxon>
        <taxon>Chitinophagaceae</taxon>
        <taxon>Ferruginibacter</taxon>
    </lineage>
</organism>
<sequence length="450" mass="47472">MNNIINKKKNIMRSFFKKLLFAISVVMVVQANAQQTLDQSNTTFSTNTGLSPNSAAGQIFRAGITGNLTQVDFRLFSTSSAATNNFNVVIYNATATSVNTASIVSTTTFSSTAISTSPGWYSMPITTATPLIAGNYYAVVINNASTSNTLIYEYETTGSYANGTYVFNVSGFTPLSISASSDIAFRTYVTPPAPLSNVGIGTPTPNASAKLDVSSTTQGMLVPRMTAAQRTAIASPATGLMVYQTDAPAGFYFYNGAAWVPSQTVPAGGTTGQVLTKVDATDFNTQWATPLSGGARLELRATKNTTQTLVLSTSASPDLVTYESVVTTPTLGTYANNAYTVGTNGAGLYLIQTRNSMVDNATPNNTLGAYNYLEVNGSAYGSFNNIYPSFVSNVSIRSATNSAIRSGTQYMFLVFLNAGDVIRIRATGTNSSTPQALSNDGGTQLMIVKL</sequence>
<feature type="chain" id="PRO_5046870957" description="DUF4082 domain-containing protein" evidence="1">
    <location>
        <begin position="34"/>
        <end position="450"/>
    </location>
</feature>
<protein>
    <recommendedName>
        <fullName evidence="4">DUF4082 domain-containing protein</fullName>
    </recommendedName>
</protein>
<comment type="caution">
    <text evidence="2">The sequence shown here is derived from an EMBL/GenBank/DDBJ whole genome shotgun (WGS) entry which is preliminary data.</text>
</comment>
<feature type="signal peptide" evidence="1">
    <location>
        <begin position="1"/>
        <end position="33"/>
    </location>
</feature>
<gene>
    <name evidence="2" type="ORF">ACFOWM_12675</name>
</gene>
<keyword evidence="1" id="KW-0732">Signal</keyword>
<accession>A0ABV8QU73</accession>
<dbReference type="EMBL" id="JBHSCZ010000004">
    <property type="protein sequence ID" value="MFC4263742.1"/>
    <property type="molecule type" value="Genomic_DNA"/>
</dbReference>
<dbReference type="RefSeq" id="WP_379710719.1">
    <property type="nucleotide sequence ID" value="NZ_JBHSCZ010000004.1"/>
</dbReference>